<dbReference type="InterPro" id="IPR036047">
    <property type="entry name" value="F-box-like_dom_sf"/>
</dbReference>
<proteinExistence type="predicted"/>
<reference evidence="1 2" key="1">
    <citation type="journal article" date="2024" name="J Genomics">
        <title>Draft genome sequencing and assembly of Favolaschia claudopus CIRM-BRFM 2984 isolated from oak limbs.</title>
        <authorList>
            <person name="Navarro D."/>
            <person name="Drula E."/>
            <person name="Chaduli D."/>
            <person name="Cazenave R."/>
            <person name="Ahrendt S."/>
            <person name="Wang J."/>
            <person name="Lipzen A."/>
            <person name="Daum C."/>
            <person name="Barry K."/>
            <person name="Grigoriev I.V."/>
            <person name="Favel A."/>
            <person name="Rosso M.N."/>
            <person name="Martin F."/>
        </authorList>
    </citation>
    <scope>NUCLEOTIDE SEQUENCE [LARGE SCALE GENOMIC DNA]</scope>
    <source>
        <strain evidence="1 2">CIRM-BRFM 2984</strain>
    </source>
</reference>
<dbReference type="SUPFAM" id="SSF52047">
    <property type="entry name" value="RNI-like"/>
    <property type="match status" value="1"/>
</dbReference>
<organism evidence="1 2">
    <name type="scientific">Favolaschia claudopus</name>
    <dbReference type="NCBI Taxonomy" id="2862362"/>
    <lineage>
        <taxon>Eukaryota</taxon>
        <taxon>Fungi</taxon>
        <taxon>Dikarya</taxon>
        <taxon>Basidiomycota</taxon>
        <taxon>Agaricomycotina</taxon>
        <taxon>Agaricomycetes</taxon>
        <taxon>Agaricomycetidae</taxon>
        <taxon>Agaricales</taxon>
        <taxon>Marasmiineae</taxon>
        <taxon>Mycenaceae</taxon>
        <taxon>Favolaschia</taxon>
    </lineage>
</organism>
<dbReference type="CDD" id="cd09917">
    <property type="entry name" value="F-box_SF"/>
    <property type="match status" value="1"/>
</dbReference>
<evidence type="ECO:0000313" key="1">
    <source>
        <dbReference type="EMBL" id="KAK7020384.1"/>
    </source>
</evidence>
<dbReference type="AlphaFoldDB" id="A0AAW0B2Y5"/>
<keyword evidence="2" id="KW-1185">Reference proteome</keyword>
<dbReference type="SUPFAM" id="SSF81383">
    <property type="entry name" value="F-box domain"/>
    <property type="match status" value="1"/>
</dbReference>
<comment type="caution">
    <text evidence="1">The sequence shown here is derived from an EMBL/GenBank/DDBJ whole genome shotgun (WGS) entry which is preliminary data.</text>
</comment>
<accession>A0AAW0B2Y5</accession>
<dbReference type="Proteomes" id="UP001362999">
    <property type="component" value="Unassembled WGS sequence"/>
</dbReference>
<protein>
    <submittedName>
        <fullName evidence="1">F-box domain-containing protein</fullName>
    </submittedName>
</protein>
<dbReference type="EMBL" id="JAWWNJ010000041">
    <property type="protein sequence ID" value="KAK7020384.1"/>
    <property type="molecule type" value="Genomic_DNA"/>
</dbReference>
<dbReference type="InterPro" id="IPR032675">
    <property type="entry name" value="LRR_dom_sf"/>
</dbReference>
<sequence>MSEAENRPALPLPFELISLIFIFCLPLHRRVSPHPHKSPLNLANVCRQWREVALGIPELWTSMFLQVDEPFYGVADLFDSSFDKQHPFVALMSLWFARTSGRPLSISLSCTRDSCLPKGLLDVMAVYCGQWGRIELVVSEDDFLAFNNITGPFPCLSSLTVRITDGGPSFSELRIASIQESPQLKALQLPGCVYTSHAPESLGILPRGLTAARVFCVASPFHTPNILVTPTFGPLLRHLPRLLHLDLYVHLLPVTPPSAREKARLLTLRLNEENALDFLDVPTLQFLHTTLTGNTSLPNFIAHSQCRLTTLSIEIANSLNQEALAAIFGAVPGLRTLVVAVVSPDRRSAITRCEALFDIRLVPQLRNLIIEERATSPGYDRWADLLELRTGMEYAQLYVHTPPGPLNYPVVLPWREIEARCAVLAAGGMKPHVVVGEYTWPSNAKDEDPVGDLDFGFTIPREIRPYHFSPF</sequence>
<dbReference type="Gene3D" id="1.20.1280.50">
    <property type="match status" value="1"/>
</dbReference>
<evidence type="ECO:0000313" key="2">
    <source>
        <dbReference type="Proteomes" id="UP001362999"/>
    </source>
</evidence>
<dbReference type="Gene3D" id="3.80.10.10">
    <property type="entry name" value="Ribonuclease Inhibitor"/>
    <property type="match status" value="1"/>
</dbReference>
<name>A0AAW0B2Y5_9AGAR</name>
<gene>
    <name evidence="1" type="ORF">R3P38DRAFT_2630516</name>
</gene>